<evidence type="ECO:0000313" key="2">
    <source>
        <dbReference type="Proteomes" id="UP001293593"/>
    </source>
</evidence>
<proteinExistence type="predicted"/>
<name>A0AAE1TDG7_9FABA</name>
<evidence type="ECO:0000313" key="1">
    <source>
        <dbReference type="EMBL" id="KAK4279814.1"/>
    </source>
</evidence>
<keyword evidence="2" id="KW-1185">Reference proteome</keyword>
<reference evidence="1" key="1">
    <citation type="submission" date="2023-10" db="EMBL/GenBank/DDBJ databases">
        <title>Chromosome-level genome of the transformable northern wattle, Acacia crassicarpa.</title>
        <authorList>
            <person name="Massaro I."/>
            <person name="Sinha N.R."/>
            <person name="Poethig S."/>
            <person name="Leichty A.R."/>
        </authorList>
    </citation>
    <scope>NUCLEOTIDE SEQUENCE</scope>
    <source>
        <strain evidence="1">Acra3RX</strain>
        <tissue evidence="1">Leaf</tissue>
    </source>
</reference>
<dbReference type="Proteomes" id="UP001293593">
    <property type="component" value="Unassembled WGS sequence"/>
</dbReference>
<comment type="caution">
    <text evidence="1">The sequence shown here is derived from an EMBL/GenBank/DDBJ whole genome shotgun (WGS) entry which is preliminary data.</text>
</comment>
<organism evidence="1 2">
    <name type="scientific">Acacia crassicarpa</name>
    <name type="common">northern wattle</name>
    <dbReference type="NCBI Taxonomy" id="499986"/>
    <lineage>
        <taxon>Eukaryota</taxon>
        <taxon>Viridiplantae</taxon>
        <taxon>Streptophyta</taxon>
        <taxon>Embryophyta</taxon>
        <taxon>Tracheophyta</taxon>
        <taxon>Spermatophyta</taxon>
        <taxon>Magnoliopsida</taxon>
        <taxon>eudicotyledons</taxon>
        <taxon>Gunneridae</taxon>
        <taxon>Pentapetalae</taxon>
        <taxon>rosids</taxon>
        <taxon>fabids</taxon>
        <taxon>Fabales</taxon>
        <taxon>Fabaceae</taxon>
        <taxon>Caesalpinioideae</taxon>
        <taxon>mimosoid clade</taxon>
        <taxon>Acacieae</taxon>
        <taxon>Acacia</taxon>
    </lineage>
</organism>
<dbReference type="PANTHER" id="PTHR37383">
    <property type="entry name" value="OS01G0694200 PROTEIN"/>
    <property type="match status" value="1"/>
</dbReference>
<dbReference type="PANTHER" id="PTHR37383:SF1">
    <property type="entry name" value="OS01G0694200 PROTEIN"/>
    <property type="match status" value="1"/>
</dbReference>
<dbReference type="AlphaFoldDB" id="A0AAE1TDG7"/>
<dbReference type="EMBL" id="JAWXYG010000002">
    <property type="protein sequence ID" value="KAK4279814.1"/>
    <property type="molecule type" value="Genomic_DNA"/>
</dbReference>
<protein>
    <submittedName>
        <fullName evidence="1">Uncharacterized protein</fullName>
    </submittedName>
</protein>
<accession>A0AAE1TDG7</accession>
<sequence>MVVVQASKLTLPNPSIFSPHITSVLFEPTSLSLALMHSDSSFSLYPSFSPLSSSSTFPSPHTLIPSPSSSSTFLLLQNSNPSSTPRVLFIVSGPYKAGSETLLRFYILRKSKVFAKAPVVCSQNDLRFQSNLGVLVNVKHGVSIKLAGSINYFAMYSVSSSKIWVFGAKMEGGDEGDDDGVVVKLMRCAVLECSKPIWSLSISFGFLLLGEENGVRAFHLRRLVKGRDNKAKNLKSDSRGSSLPNGVIGNDYRKHGARDRGSKSQSIEGLSEVTCNGDVEWKVGKHRVPVKQMNAKFRREDRDGGTCFVALRRYDVETKSSAKVLMSTKAVSIQALSQRKFLVLDSAGDLHLLCLSNSVMGENIAGHMRQLPCTMKVQNMAILPDVSMISQTVWISDGHYTVHVLAIDMENALNATDGNDGDGKLPHLPVVQVIFSSERIQDVISLASKAILVVGQGSLYAYAIS</sequence>
<gene>
    <name evidence="1" type="ORF">QN277_011530</name>
</gene>